<protein>
    <submittedName>
        <fullName evidence="1">Uncharacterized protein</fullName>
    </submittedName>
</protein>
<dbReference type="EMBL" id="BPQB01000040">
    <property type="protein sequence ID" value="GJE94408.1"/>
    <property type="molecule type" value="Genomic_DNA"/>
</dbReference>
<dbReference type="AlphaFoldDB" id="A0A9P3LH02"/>
<proteinExistence type="predicted"/>
<comment type="caution">
    <text evidence="1">The sequence shown here is derived from an EMBL/GenBank/DDBJ whole genome shotgun (WGS) entry which is preliminary data.</text>
</comment>
<sequence>MLHHVRRCHHAPFTTRPASDPLRALTSFSRRMMGCATPPASPLLMHTEARHAKSVQGRNRPAEAGYGVRRPWWRCCDTCRTRLHEQYMSMYRCIIAFCLRSGHLTKRLCN</sequence>
<evidence type="ECO:0000313" key="1">
    <source>
        <dbReference type="EMBL" id="GJE94408.1"/>
    </source>
</evidence>
<accession>A0A9P3LH02</accession>
<evidence type="ECO:0000313" key="2">
    <source>
        <dbReference type="Proteomes" id="UP000703269"/>
    </source>
</evidence>
<gene>
    <name evidence="1" type="ORF">PsYK624_105770</name>
</gene>
<organism evidence="1 2">
    <name type="scientific">Phanerochaete sordida</name>
    <dbReference type="NCBI Taxonomy" id="48140"/>
    <lineage>
        <taxon>Eukaryota</taxon>
        <taxon>Fungi</taxon>
        <taxon>Dikarya</taxon>
        <taxon>Basidiomycota</taxon>
        <taxon>Agaricomycotina</taxon>
        <taxon>Agaricomycetes</taxon>
        <taxon>Polyporales</taxon>
        <taxon>Phanerochaetaceae</taxon>
        <taxon>Phanerochaete</taxon>
    </lineage>
</organism>
<reference evidence="1 2" key="1">
    <citation type="submission" date="2021-08" db="EMBL/GenBank/DDBJ databases">
        <title>Draft Genome Sequence of Phanerochaete sordida strain YK-624.</title>
        <authorList>
            <person name="Mori T."/>
            <person name="Dohra H."/>
            <person name="Suzuki T."/>
            <person name="Kawagishi H."/>
            <person name="Hirai H."/>
        </authorList>
    </citation>
    <scope>NUCLEOTIDE SEQUENCE [LARGE SCALE GENOMIC DNA]</scope>
    <source>
        <strain evidence="1 2">YK-624</strain>
    </source>
</reference>
<dbReference type="Proteomes" id="UP000703269">
    <property type="component" value="Unassembled WGS sequence"/>
</dbReference>
<name>A0A9P3LH02_9APHY</name>
<keyword evidence="2" id="KW-1185">Reference proteome</keyword>